<protein>
    <submittedName>
        <fullName evidence="1">Phytanoyl-CoA dioxygenase</fullName>
    </submittedName>
</protein>
<dbReference type="KEGG" id="aei:AOY20_12725"/>
<keyword evidence="1" id="KW-0560">Oxidoreductase</keyword>
<organism evidence="1 2">
    <name type="scientific">Acinetobacter equi</name>
    <dbReference type="NCBI Taxonomy" id="1324350"/>
    <lineage>
        <taxon>Bacteria</taxon>
        <taxon>Pseudomonadati</taxon>
        <taxon>Pseudomonadota</taxon>
        <taxon>Gammaproteobacteria</taxon>
        <taxon>Moraxellales</taxon>
        <taxon>Moraxellaceae</taxon>
        <taxon>Acinetobacter</taxon>
    </lineage>
</organism>
<reference evidence="1 2" key="1">
    <citation type="journal article" date="2015" name="Int. J. Syst. Evol. Microbiol.">
        <title>Acinetobacter equi sp. nov. isolated from horse faeces.</title>
        <authorList>
            <person name="Poppel M.T."/>
            <person name="Skiebe E."/>
            <person name="Laue M."/>
            <person name="Bergmann H."/>
            <person name="Ebersberger I."/>
            <person name="Garn T."/>
            <person name="Fruth A."/>
            <person name="Baumgardt S."/>
            <person name="Busse H.J."/>
            <person name="Wilharm G."/>
        </authorList>
    </citation>
    <scope>NUCLEOTIDE SEQUENCE [LARGE SCALE GENOMIC DNA]</scope>
    <source>
        <strain evidence="1 2">114</strain>
    </source>
</reference>
<dbReference type="Pfam" id="PF05721">
    <property type="entry name" value="PhyH"/>
    <property type="match status" value="1"/>
</dbReference>
<keyword evidence="2" id="KW-1185">Reference proteome</keyword>
<dbReference type="RefSeq" id="WP_054582213.1">
    <property type="nucleotide sequence ID" value="NZ_CP012808.1"/>
</dbReference>
<dbReference type="PANTHER" id="PTHR20883">
    <property type="entry name" value="PHYTANOYL-COA DIOXYGENASE DOMAIN CONTAINING 1"/>
    <property type="match status" value="1"/>
</dbReference>
<accession>A0A0N7GY25</accession>
<dbReference type="InterPro" id="IPR008775">
    <property type="entry name" value="Phytyl_CoA_dOase-like"/>
</dbReference>
<dbReference type="OrthoDB" id="9814777at2"/>
<keyword evidence="1" id="KW-0223">Dioxygenase</keyword>
<proteinExistence type="predicted"/>
<dbReference type="Proteomes" id="UP000064939">
    <property type="component" value="Chromosome"/>
</dbReference>
<dbReference type="GO" id="GO:0016706">
    <property type="term" value="F:2-oxoglutarate-dependent dioxygenase activity"/>
    <property type="evidence" value="ECO:0007669"/>
    <property type="project" value="UniProtKB-ARBA"/>
</dbReference>
<gene>
    <name evidence="1" type="ORF">AOY20_12725</name>
</gene>
<sequence>MLEEEQRIFEQDGVVVLRGFFKEWINLLEAGVNTNEQNPGQWFRDYTPGQTQGRFWADYCNWQRIDAFNHFVKESPAAEIVKTLMQSQSVRMFHEHVLVKGTGSSKVTPWHHDAPYYPVDAKQTLSLWIPLDPIARESAIEFIAGSHKWGKHFKAQGFNGEYYDHGEISEEMLPDIDNNRENYNILGWELQPGDAIAFNYLTIHGAPGNASTKHSRRAVSFRWLGDDAIYVNRGGKTSPQYPQYIGKLTTGDALPEDEFPFVA</sequence>
<dbReference type="AlphaFoldDB" id="A0A0N7GY25"/>
<dbReference type="PANTHER" id="PTHR20883:SF49">
    <property type="entry name" value="PHYTANOYL-COA DIOXYGENASE"/>
    <property type="match status" value="1"/>
</dbReference>
<dbReference type="GO" id="GO:0005506">
    <property type="term" value="F:iron ion binding"/>
    <property type="evidence" value="ECO:0007669"/>
    <property type="project" value="UniProtKB-ARBA"/>
</dbReference>
<evidence type="ECO:0000313" key="2">
    <source>
        <dbReference type="Proteomes" id="UP000064939"/>
    </source>
</evidence>
<dbReference type="Gene3D" id="2.60.120.620">
    <property type="entry name" value="q2cbj1_9rhob like domain"/>
    <property type="match status" value="1"/>
</dbReference>
<dbReference type="STRING" id="1324350.AOY20_12725"/>
<name>A0A0N7GY25_9GAMM</name>
<dbReference type="EMBL" id="CP012808">
    <property type="protein sequence ID" value="ALH96331.1"/>
    <property type="molecule type" value="Genomic_DNA"/>
</dbReference>
<evidence type="ECO:0000313" key="1">
    <source>
        <dbReference type="EMBL" id="ALH96331.1"/>
    </source>
</evidence>
<dbReference type="SUPFAM" id="SSF51197">
    <property type="entry name" value="Clavaminate synthase-like"/>
    <property type="match status" value="1"/>
</dbReference>